<reference evidence="1" key="2">
    <citation type="submission" date="2021-09" db="EMBL/GenBank/DDBJ databases">
        <authorList>
            <person name="Jia N."/>
            <person name="Wang J."/>
            <person name="Shi W."/>
            <person name="Du L."/>
            <person name="Sun Y."/>
            <person name="Zhan W."/>
            <person name="Jiang J."/>
            <person name="Wang Q."/>
            <person name="Zhang B."/>
            <person name="Ji P."/>
            <person name="Sakyi L.B."/>
            <person name="Cui X."/>
            <person name="Yuan T."/>
            <person name="Jiang B."/>
            <person name="Yang W."/>
            <person name="Lam T.T.-Y."/>
            <person name="Chang Q."/>
            <person name="Ding S."/>
            <person name="Wang X."/>
            <person name="Zhu J."/>
            <person name="Ruan X."/>
            <person name="Zhao L."/>
            <person name="Wei J."/>
            <person name="Que T."/>
            <person name="Du C."/>
            <person name="Cheng J."/>
            <person name="Dai P."/>
            <person name="Han X."/>
            <person name="Huang E."/>
            <person name="Gao Y."/>
            <person name="Liu J."/>
            <person name="Shao H."/>
            <person name="Ye R."/>
            <person name="Li L."/>
            <person name="Wei W."/>
            <person name="Wang X."/>
            <person name="Wang C."/>
            <person name="Huo Q."/>
            <person name="Li W."/>
            <person name="Guo W."/>
            <person name="Chen H."/>
            <person name="Chen S."/>
            <person name="Zhou L."/>
            <person name="Zhou L."/>
            <person name="Ni X."/>
            <person name="Tian J."/>
            <person name="Zhou Y."/>
            <person name="Sheng Y."/>
            <person name="Liu T."/>
            <person name="Pan Y."/>
            <person name="Xia L."/>
            <person name="Li J."/>
            <person name="Zhao F."/>
            <person name="Cao W."/>
        </authorList>
    </citation>
    <scope>NUCLEOTIDE SEQUENCE</scope>
    <source>
        <strain evidence="1">Rmic-2018</strain>
        <tissue evidence="1">Larvae</tissue>
    </source>
</reference>
<accession>A0A9J6D6C9</accession>
<gene>
    <name evidence="1" type="ORF">HPB51_018450</name>
</gene>
<evidence type="ECO:0000313" key="1">
    <source>
        <dbReference type="EMBL" id="KAH8009605.1"/>
    </source>
</evidence>
<organism evidence="1 2">
    <name type="scientific">Rhipicephalus microplus</name>
    <name type="common">Cattle tick</name>
    <name type="synonym">Boophilus microplus</name>
    <dbReference type="NCBI Taxonomy" id="6941"/>
    <lineage>
        <taxon>Eukaryota</taxon>
        <taxon>Metazoa</taxon>
        <taxon>Ecdysozoa</taxon>
        <taxon>Arthropoda</taxon>
        <taxon>Chelicerata</taxon>
        <taxon>Arachnida</taxon>
        <taxon>Acari</taxon>
        <taxon>Parasitiformes</taxon>
        <taxon>Ixodida</taxon>
        <taxon>Ixodoidea</taxon>
        <taxon>Ixodidae</taxon>
        <taxon>Rhipicephalinae</taxon>
        <taxon>Rhipicephalus</taxon>
        <taxon>Boophilus</taxon>
    </lineage>
</organism>
<evidence type="ECO:0000313" key="2">
    <source>
        <dbReference type="Proteomes" id="UP000821866"/>
    </source>
</evidence>
<dbReference type="AlphaFoldDB" id="A0A9J6D6C9"/>
<protein>
    <submittedName>
        <fullName evidence="1">Uncharacterized protein</fullName>
    </submittedName>
</protein>
<proteinExistence type="predicted"/>
<keyword evidence="2" id="KW-1185">Reference proteome</keyword>
<name>A0A9J6D6C9_RHIMP</name>
<comment type="caution">
    <text evidence="1">The sequence shown here is derived from an EMBL/GenBank/DDBJ whole genome shotgun (WGS) entry which is preliminary data.</text>
</comment>
<dbReference type="EMBL" id="JABSTU010000011">
    <property type="protein sequence ID" value="KAH8009605.1"/>
    <property type="molecule type" value="Genomic_DNA"/>
</dbReference>
<reference evidence="1" key="1">
    <citation type="journal article" date="2020" name="Cell">
        <title>Large-Scale Comparative Analyses of Tick Genomes Elucidate Their Genetic Diversity and Vector Capacities.</title>
        <authorList>
            <consortium name="Tick Genome and Microbiome Consortium (TIGMIC)"/>
            <person name="Jia N."/>
            <person name="Wang J."/>
            <person name="Shi W."/>
            <person name="Du L."/>
            <person name="Sun Y."/>
            <person name="Zhan W."/>
            <person name="Jiang J.F."/>
            <person name="Wang Q."/>
            <person name="Zhang B."/>
            <person name="Ji P."/>
            <person name="Bell-Sakyi L."/>
            <person name="Cui X.M."/>
            <person name="Yuan T.T."/>
            <person name="Jiang B.G."/>
            <person name="Yang W.F."/>
            <person name="Lam T.T."/>
            <person name="Chang Q.C."/>
            <person name="Ding S.J."/>
            <person name="Wang X.J."/>
            <person name="Zhu J.G."/>
            <person name="Ruan X.D."/>
            <person name="Zhao L."/>
            <person name="Wei J.T."/>
            <person name="Ye R.Z."/>
            <person name="Que T.C."/>
            <person name="Du C.H."/>
            <person name="Zhou Y.H."/>
            <person name="Cheng J.X."/>
            <person name="Dai P.F."/>
            <person name="Guo W.B."/>
            <person name="Han X.H."/>
            <person name="Huang E.J."/>
            <person name="Li L.F."/>
            <person name="Wei W."/>
            <person name="Gao Y.C."/>
            <person name="Liu J.Z."/>
            <person name="Shao H.Z."/>
            <person name="Wang X."/>
            <person name="Wang C.C."/>
            <person name="Yang T.C."/>
            <person name="Huo Q.B."/>
            <person name="Li W."/>
            <person name="Chen H.Y."/>
            <person name="Chen S.E."/>
            <person name="Zhou L.G."/>
            <person name="Ni X.B."/>
            <person name="Tian J.H."/>
            <person name="Sheng Y."/>
            <person name="Liu T."/>
            <person name="Pan Y.S."/>
            <person name="Xia L.Y."/>
            <person name="Li J."/>
            <person name="Zhao F."/>
            <person name="Cao W.C."/>
        </authorList>
    </citation>
    <scope>NUCLEOTIDE SEQUENCE</scope>
    <source>
        <strain evidence="1">Rmic-2018</strain>
    </source>
</reference>
<dbReference type="Proteomes" id="UP000821866">
    <property type="component" value="Chromosome 9"/>
</dbReference>
<sequence length="171" mass="19465">MKTNEAKKTRLDAGLLSEKYRPCLVVHTERQEVRLKLHRVAFGANAETVRPAFREYSEDDTAVFCTNHESILRAVNAVKTFCQGLKVVILSSIKLETFHRIREGHLGVAKCRATARRLLIWLDVNSEVKNADWHLRRSSRVAYYGLGSWSTSGDLAIESSSIIRLNQPRSR</sequence>